<dbReference type="Pfam" id="PF00990">
    <property type="entry name" value="GGDEF"/>
    <property type="match status" value="1"/>
</dbReference>
<dbReference type="KEGG" id="ope:PU634_07465"/>
<evidence type="ECO:0000259" key="5">
    <source>
        <dbReference type="PROSITE" id="PS50113"/>
    </source>
</evidence>
<accession>A0AA50QDH6</accession>
<dbReference type="PROSITE" id="PS50113">
    <property type="entry name" value="PAC"/>
    <property type="match status" value="2"/>
</dbReference>
<dbReference type="EMBL" id="CP118224">
    <property type="protein sequence ID" value="WMC12189.1"/>
    <property type="molecule type" value="Genomic_DNA"/>
</dbReference>
<dbReference type="CDD" id="cd01949">
    <property type="entry name" value="GGDEF"/>
    <property type="match status" value="1"/>
</dbReference>
<dbReference type="AlphaFoldDB" id="A0AA50QDH6"/>
<dbReference type="InterPro" id="IPR000700">
    <property type="entry name" value="PAS-assoc_C"/>
</dbReference>
<comment type="cofactor">
    <cofactor evidence="1">
        <name>Mg(2+)</name>
        <dbReference type="ChEBI" id="CHEBI:18420"/>
    </cofactor>
</comment>
<evidence type="ECO:0000256" key="1">
    <source>
        <dbReference type="ARBA" id="ARBA00001946"/>
    </source>
</evidence>
<keyword evidence="7" id="KW-0548">Nucleotidyltransferase</keyword>
<dbReference type="PANTHER" id="PTHR44757">
    <property type="entry name" value="DIGUANYLATE CYCLASE DGCP"/>
    <property type="match status" value="1"/>
</dbReference>
<dbReference type="CDD" id="cd00130">
    <property type="entry name" value="PAS"/>
    <property type="match status" value="3"/>
</dbReference>
<keyword evidence="3" id="KW-0732">Signal</keyword>
<dbReference type="InterPro" id="IPR000160">
    <property type="entry name" value="GGDEF_dom"/>
</dbReference>
<dbReference type="InterPro" id="IPR035965">
    <property type="entry name" value="PAS-like_dom_sf"/>
</dbReference>
<feature type="domain" description="GGDEF" evidence="6">
    <location>
        <begin position="756"/>
        <end position="889"/>
    </location>
</feature>
<organism evidence="7 8">
    <name type="scientific">Oceanimonas pelagia</name>
    <dbReference type="NCBI Taxonomy" id="3028314"/>
    <lineage>
        <taxon>Bacteria</taxon>
        <taxon>Pseudomonadati</taxon>
        <taxon>Pseudomonadota</taxon>
        <taxon>Gammaproteobacteria</taxon>
        <taxon>Aeromonadales</taxon>
        <taxon>Aeromonadaceae</taxon>
        <taxon>Oceanimonas</taxon>
    </lineage>
</organism>
<evidence type="ECO:0000259" key="6">
    <source>
        <dbReference type="PROSITE" id="PS50887"/>
    </source>
</evidence>
<dbReference type="SMART" id="SM00267">
    <property type="entry name" value="GGDEF"/>
    <property type="match status" value="1"/>
</dbReference>
<dbReference type="InterPro" id="IPR013655">
    <property type="entry name" value="PAS_fold_3"/>
</dbReference>
<evidence type="ECO:0000256" key="2">
    <source>
        <dbReference type="SAM" id="Phobius"/>
    </source>
</evidence>
<dbReference type="InterPro" id="IPR052155">
    <property type="entry name" value="Biofilm_reg_signaling"/>
</dbReference>
<dbReference type="Pfam" id="PF12974">
    <property type="entry name" value="Phosphonate-bd"/>
    <property type="match status" value="1"/>
</dbReference>
<dbReference type="NCBIfam" id="TIGR00229">
    <property type="entry name" value="sensory_box"/>
    <property type="match status" value="2"/>
</dbReference>
<dbReference type="InterPro" id="IPR001610">
    <property type="entry name" value="PAC"/>
</dbReference>
<proteinExistence type="predicted"/>
<keyword evidence="2" id="KW-1133">Transmembrane helix</keyword>
<keyword evidence="2" id="KW-0472">Membrane</keyword>
<dbReference type="Gene3D" id="3.30.450.20">
    <property type="entry name" value="PAS domain"/>
    <property type="match status" value="3"/>
</dbReference>
<feature type="transmembrane region" description="Helical" evidence="2">
    <location>
        <begin position="305"/>
        <end position="328"/>
    </location>
</feature>
<dbReference type="SUPFAM" id="SSF53850">
    <property type="entry name" value="Periplasmic binding protein-like II"/>
    <property type="match status" value="1"/>
</dbReference>
<dbReference type="EC" id="2.7.7.65" evidence="7"/>
<dbReference type="InterPro" id="IPR013656">
    <property type="entry name" value="PAS_4"/>
</dbReference>
<evidence type="ECO:0000259" key="4">
    <source>
        <dbReference type="PROSITE" id="PS50112"/>
    </source>
</evidence>
<dbReference type="SMART" id="SM00091">
    <property type="entry name" value="PAS"/>
    <property type="match status" value="2"/>
</dbReference>
<evidence type="ECO:0000256" key="3">
    <source>
        <dbReference type="SAM" id="SignalP"/>
    </source>
</evidence>
<reference evidence="7 8" key="1">
    <citation type="submission" date="2023-02" db="EMBL/GenBank/DDBJ databases">
        <title>Complete genome sequence of a novel bacterium Oceanimonas sp. NTOU-MSR1 isolated from marine coast sediment.</title>
        <authorList>
            <person name="Yang H.-T."/>
            <person name="Chen Y.-L."/>
            <person name="Ho Y.-N."/>
        </authorList>
    </citation>
    <scope>NUCLEOTIDE SEQUENCE [LARGE SCALE GENOMIC DNA]</scope>
    <source>
        <strain evidence="7 8">NTOU-MSR1</strain>
    </source>
</reference>
<feature type="domain" description="PAC" evidence="5">
    <location>
        <begin position="672"/>
        <end position="724"/>
    </location>
</feature>
<dbReference type="SMART" id="SM00086">
    <property type="entry name" value="PAC"/>
    <property type="match status" value="3"/>
</dbReference>
<feature type="chain" id="PRO_5041435248" evidence="3">
    <location>
        <begin position="21"/>
        <end position="902"/>
    </location>
</feature>
<dbReference type="Gene3D" id="3.40.190.10">
    <property type="entry name" value="Periplasmic binding protein-like II"/>
    <property type="match status" value="2"/>
</dbReference>
<dbReference type="Pfam" id="PF08448">
    <property type="entry name" value="PAS_4"/>
    <property type="match status" value="1"/>
</dbReference>
<dbReference type="Pfam" id="PF08447">
    <property type="entry name" value="PAS_3"/>
    <property type="match status" value="1"/>
</dbReference>
<name>A0AA50QDH6_9GAMM</name>
<protein>
    <submittedName>
        <fullName evidence="7">Diguanylate cyclase</fullName>
        <ecNumber evidence="7">2.7.7.65</ecNumber>
    </submittedName>
</protein>
<keyword evidence="2" id="KW-0812">Transmembrane</keyword>
<dbReference type="Pfam" id="PF13426">
    <property type="entry name" value="PAS_9"/>
    <property type="match status" value="1"/>
</dbReference>
<dbReference type="Proteomes" id="UP001223802">
    <property type="component" value="Chromosome"/>
</dbReference>
<feature type="domain" description="PAC" evidence="5">
    <location>
        <begin position="420"/>
        <end position="473"/>
    </location>
</feature>
<keyword evidence="7" id="KW-0808">Transferase</keyword>
<keyword evidence="8" id="KW-1185">Reference proteome</keyword>
<dbReference type="InterPro" id="IPR000014">
    <property type="entry name" value="PAS"/>
</dbReference>
<feature type="domain" description="PAS" evidence="4">
    <location>
        <begin position="474"/>
        <end position="513"/>
    </location>
</feature>
<dbReference type="NCBIfam" id="TIGR00254">
    <property type="entry name" value="GGDEF"/>
    <property type="match status" value="1"/>
</dbReference>
<feature type="signal peptide" evidence="3">
    <location>
        <begin position="1"/>
        <end position="20"/>
    </location>
</feature>
<evidence type="ECO:0000313" key="8">
    <source>
        <dbReference type="Proteomes" id="UP001223802"/>
    </source>
</evidence>
<dbReference type="RefSeq" id="WP_306763423.1">
    <property type="nucleotide sequence ID" value="NZ_CP118224.1"/>
</dbReference>
<dbReference type="SUPFAM" id="SSF55073">
    <property type="entry name" value="Nucleotide cyclase"/>
    <property type="match status" value="1"/>
</dbReference>
<dbReference type="Gene3D" id="3.30.70.270">
    <property type="match status" value="1"/>
</dbReference>
<evidence type="ECO:0000313" key="7">
    <source>
        <dbReference type="EMBL" id="WMC12189.1"/>
    </source>
</evidence>
<dbReference type="FunFam" id="3.30.70.270:FF:000001">
    <property type="entry name" value="Diguanylate cyclase domain protein"/>
    <property type="match status" value="1"/>
</dbReference>
<dbReference type="PROSITE" id="PS50112">
    <property type="entry name" value="PAS"/>
    <property type="match status" value="2"/>
</dbReference>
<dbReference type="InterPro" id="IPR029787">
    <property type="entry name" value="Nucleotide_cyclase"/>
</dbReference>
<dbReference type="SUPFAM" id="SSF55785">
    <property type="entry name" value="PYP-like sensor domain (PAS domain)"/>
    <property type="match status" value="3"/>
</dbReference>
<dbReference type="PROSITE" id="PS50887">
    <property type="entry name" value="GGDEF"/>
    <property type="match status" value="1"/>
</dbReference>
<gene>
    <name evidence="7" type="ORF">PU634_07465</name>
</gene>
<dbReference type="GO" id="GO:0052621">
    <property type="term" value="F:diguanylate cyclase activity"/>
    <property type="evidence" value="ECO:0007669"/>
    <property type="project" value="UniProtKB-EC"/>
</dbReference>
<feature type="domain" description="PAS" evidence="4">
    <location>
        <begin position="599"/>
        <end position="642"/>
    </location>
</feature>
<dbReference type="PANTHER" id="PTHR44757:SF2">
    <property type="entry name" value="BIOFILM ARCHITECTURE MAINTENANCE PROTEIN MBAA"/>
    <property type="match status" value="1"/>
</dbReference>
<dbReference type="InterPro" id="IPR043128">
    <property type="entry name" value="Rev_trsase/Diguanyl_cyclase"/>
</dbReference>
<sequence>MSRHRLALLLFCLLALPARAEQLLTLGVFAYRPKPMMVTMYQPLADYLSAQLPDARVRLLVLDQDEMETELSRNGLDLVFTNPSHYLLLRSHNALTGVLATKISREQGRAASALGGVILARRDRTELTTLEDLRHRHIAIPGTRFLGGYQTQALELLEAGIRPEKDTTLTVVGGHDGVIATLLEGRADAGFVRTGILESLPEEQQRQFRVINAQSLPGFPYAVSTRLYPEWPFLALPRVSMQQVRRIASALMALEHNHPAALAAGIEGFAPPGDYLPVENLARRLRQPPFDAEEEPSLLALWRYYGPWLVFVCVLLLLLSLSLAALVGKHYQVRQSRRAYREQSRRLEEVIWGTGIGTWEWQPGRDRLDCSEQCAVPAGYSRVWPGPFSGRQLRGLFHGQDAAALFAAWQRVQAGHGERLEVELRLRHRRGGYAWVLVKGRVLARNAAGAVERMSGTLQDISQRKQQQAVIADNEERLRTIVAFLPMGIALTDRQGLIVHCNAAAEGLLGMRPRHRLEEVYANQGWRVLREDGSPMPREEFASSRALAEGRPVHDVVVSLQSGEERRWLNVSATPLGHASYSLVVAFSDITAQRRADLDLRLAASVFSHTREAIMITDEGGIILDVNESFTRITGYGREEVLHQEASQLHSGRHAPACYGEIWQALAAHGYWQGEVWSRRRSGEQYAQMLSVSRVQDATGHSRHFVFMFSDITTLLDQQEKLERIAHYDALTGLPNRLLLADRLQQALAACRRQGGAVGLVYLDLDGFKAVNDTHGHDAGDELLRQLGARMQQCLREHDTLARMGGDEFVAVLAAMQGVKDGDEVMDRLLAAASTPIELGEVTLRVSASLGLAVYPADGVDADQLMRRADLAMYAAKQEGKNRWQRFAGLRREQLEYELGEA</sequence>